<comment type="caution">
    <text evidence="1">The sequence shown here is derived from an EMBL/GenBank/DDBJ whole genome shotgun (WGS) entry which is preliminary data.</text>
</comment>
<proteinExistence type="predicted"/>
<name>A0AC61RZC4_9FIRM</name>
<dbReference type="EMBL" id="SRYA01000009">
    <property type="protein sequence ID" value="TGY97176.1"/>
    <property type="molecule type" value="Genomic_DNA"/>
</dbReference>
<gene>
    <name evidence="1" type="ORF">E5329_05720</name>
</gene>
<protein>
    <submittedName>
        <fullName evidence="1">Uncharacterized protein</fullName>
    </submittedName>
</protein>
<evidence type="ECO:0000313" key="1">
    <source>
        <dbReference type="EMBL" id="TGY97176.1"/>
    </source>
</evidence>
<accession>A0AC61RZC4</accession>
<organism evidence="1 2">
    <name type="scientific">Petralouisia muris</name>
    <dbReference type="NCBI Taxonomy" id="3032872"/>
    <lineage>
        <taxon>Bacteria</taxon>
        <taxon>Bacillati</taxon>
        <taxon>Bacillota</taxon>
        <taxon>Clostridia</taxon>
        <taxon>Lachnospirales</taxon>
        <taxon>Lachnospiraceae</taxon>
        <taxon>Petralouisia</taxon>
    </lineage>
</organism>
<keyword evidence="2" id="KW-1185">Reference proteome</keyword>
<evidence type="ECO:0000313" key="2">
    <source>
        <dbReference type="Proteomes" id="UP000304953"/>
    </source>
</evidence>
<dbReference type="Proteomes" id="UP000304953">
    <property type="component" value="Unassembled WGS sequence"/>
</dbReference>
<sequence>MAFPEIKKNTLEKFEKIVEICKHLSVELNCFVMLGIPGISVEESMKTIEKLNNYNVRIRPTVYTPYYEMNSDMQLNELSKFNRQLLGKSFSYDEKLKLYNVIFGDVLKNTKVDKSLE</sequence>
<reference evidence="1" key="1">
    <citation type="submission" date="2019-04" db="EMBL/GenBank/DDBJ databases">
        <title>Microbes associate with the intestines of laboratory mice.</title>
        <authorList>
            <person name="Navarre W."/>
            <person name="Wong E."/>
            <person name="Huang K."/>
            <person name="Tropini C."/>
            <person name="Ng K."/>
            <person name="Yu B."/>
        </authorList>
    </citation>
    <scope>NUCLEOTIDE SEQUENCE</scope>
    <source>
        <strain evidence="1">NM01_1-7b</strain>
    </source>
</reference>